<gene>
    <name evidence="3" type="primary">vapB</name>
    <name evidence="3" type="ORF">ACFFGE_06210</name>
</gene>
<dbReference type="InterPro" id="IPR037914">
    <property type="entry name" value="SpoVT-AbrB_sf"/>
</dbReference>
<dbReference type="SUPFAM" id="SSF89447">
    <property type="entry name" value="AbrB/MazE/MraZ-like"/>
    <property type="match status" value="1"/>
</dbReference>
<organism evidence="3 4">
    <name type="scientific">Brevundimonas balnearis</name>
    <dbReference type="NCBI Taxonomy" id="1572858"/>
    <lineage>
        <taxon>Bacteria</taxon>
        <taxon>Pseudomonadati</taxon>
        <taxon>Pseudomonadota</taxon>
        <taxon>Alphaproteobacteria</taxon>
        <taxon>Caulobacterales</taxon>
        <taxon>Caulobacteraceae</taxon>
        <taxon>Brevundimonas</taxon>
    </lineage>
</organism>
<dbReference type="Pfam" id="PF04014">
    <property type="entry name" value="MazE_antitoxin"/>
    <property type="match status" value="1"/>
</dbReference>
<comment type="caution">
    <text evidence="3">The sequence shown here is derived from an EMBL/GenBank/DDBJ whole genome shotgun (WGS) entry which is preliminary data.</text>
</comment>
<evidence type="ECO:0000313" key="3">
    <source>
        <dbReference type="EMBL" id="MFC0633468.1"/>
    </source>
</evidence>
<dbReference type="EMBL" id="JBHLSW010000004">
    <property type="protein sequence ID" value="MFC0633468.1"/>
    <property type="molecule type" value="Genomic_DNA"/>
</dbReference>
<proteinExistence type="predicted"/>
<dbReference type="PROSITE" id="PS51740">
    <property type="entry name" value="SPOVT_ABRB"/>
    <property type="match status" value="1"/>
</dbReference>
<dbReference type="NCBIfam" id="NF040493">
    <property type="entry name" value="TA_anti_VapB"/>
    <property type="match status" value="1"/>
</dbReference>
<keyword evidence="1" id="KW-0238">DNA-binding</keyword>
<dbReference type="InterPro" id="IPR047976">
    <property type="entry name" value="Anti_VapB2-like"/>
</dbReference>
<evidence type="ECO:0000256" key="1">
    <source>
        <dbReference type="PROSITE-ProRule" id="PRU01076"/>
    </source>
</evidence>
<dbReference type="Proteomes" id="UP001589906">
    <property type="component" value="Unassembled WGS sequence"/>
</dbReference>
<sequence>MTLPRATVFKTNRSQAVRIPKAVAFPDDVKELVVIREGRGLLLVPPDDVWATFFDRPGIDIEEPEDPIDDSPPVSFD</sequence>
<dbReference type="InterPro" id="IPR007159">
    <property type="entry name" value="SpoVT-AbrB_dom"/>
</dbReference>
<protein>
    <submittedName>
        <fullName evidence="3">Type II toxin-antitoxin system VapB family antitoxin</fullName>
    </submittedName>
</protein>
<reference evidence="3 4" key="1">
    <citation type="submission" date="2024-09" db="EMBL/GenBank/DDBJ databases">
        <authorList>
            <person name="Sun Q."/>
            <person name="Mori K."/>
        </authorList>
    </citation>
    <scope>NUCLEOTIDE SEQUENCE [LARGE SCALE GENOMIC DNA]</scope>
    <source>
        <strain evidence="3 4">NCAIM B.02621</strain>
    </source>
</reference>
<dbReference type="Gene3D" id="2.10.260.10">
    <property type="match status" value="1"/>
</dbReference>
<feature type="domain" description="SpoVT-AbrB" evidence="2">
    <location>
        <begin position="6"/>
        <end position="48"/>
    </location>
</feature>
<name>A0ABV6R484_9CAUL</name>
<accession>A0ABV6R484</accession>
<evidence type="ECO:0000259" key="2">
    <source>
        <dbReference type="PROSITE" id="PS51740"/>
    </source>
</evidence>
<evidence type="ECO:0000313" key="4">
    <source>
        <dbReference type="Proteomes" id="UP001589906"/>
    </source>
</evidence>
<keyword evidence="4" id="KW-1185">Reference proteome</keyword>
<dbReference type="RefSeq" id="WP_376835383.1">
    <property type="nucleotide sequence ID" value="NZ_JBHLSW010000004.1"/>
</dbReference>